<evidence type="ECO:0000313" key="2">
    <source>
        <dbReference type="EMBL" id="KAK3497139.1"/>
    </source>
</evidence>
<keyword evidence="3" id="KW-1185">Reference proteome</keyword>
<accession>A0AAJ0MU17</accession>
<dbReference type="RefSeq" id="XP_062695403.1">
    <property type="nucleotide sequence ID" value="XM_062841753.1"/>
</dbReference>
<dbReference type="AlphaFoldDB" id="A0AAJ0MU17"/>
<dbReference type="EMBL" id="JAULSX010000002">
    <property type="protein sequence ID" value="KAK3497139.1"/>
    <property type="molecule type" value="Genomic_DNA"/>
</dbReference>
<protein>
    <submittedName>
        <fullName evidence="2">Uncharacterized protein</fullName>
    </submittedName>
</protein>
<reference evidence="2 3" key="1">
    <citation type="journal article" date="2023" name="Mol. Phylogenet. Evol.">
        <title>Genome-scale phylogeny and comparative genomics of the fungal order Sordariales.</title>
        <authorList>
            <person name="Hensen N."/>
            <person name="Bonometti L."/>
            <person name="Westerberg I."/>
            <person name="Brannstrom I.O."/>
            <person name="Guillou S."/>
            <person name="Cros-Aarteil S."/>
            <person name="Calhoun S."/>
            <person name="Haridas S."/>
            <person name="Kuo A."/>
            <person name="Mondo S."/>
            <person name="Pangilinan J."/>
            <person name="Riley R."/>
            <person name="LaButti K."/>
            <person name="Andreopoulos B."/>
            <person name="Lipzen A."/>
            <person name="Chen C."/>
            <person name="Yan M."/>
            <person name="Daum C."/>
            <person name="Ng V."/>
            <person name="Clum A."/>
            <person name="Steindorff A."/>
            <person name="Ohm R.A."/>
            <person name="Martin F."/>
            <person name="Silar P."/>
            <person name="Natvig D.O."/>
            <person name="Lalanne C."/>
            <person name="Gautier V."/>
            <person name="Ament-Velasquez S.L."/>
            <person name="Kruys A."/>
            <person name="Hutchinson M.I."/>
            <person name="Powell A.J."/>
            <person name="Barry K."/>
            <person name="Miller A.N."/>
            <person name="Grigoriev I.V."/>
            <person name="Debuchy R."/>
            <person name="Gladieux P."/>
            <person name="Hiltunen Thoren M."/>
            <person name="Johannesson H."/>
        </authorList>
    </citation>
    <scope>NUCLEOTIDE SEQUENCE [LARGE SCALE GENOMIC DNA]</scope>
    <source>
        <strain evidence="2 3">FGSC 10403</strain>
    </source>
</reference>
<evidence type="ECO:0000256" key="1">
    <source>
        <dbReference type="SAM" id="MobiDB-lite"/>
    </source>
</evidence>
<evidence type="ECO:0000313" key="3">
    <source>
        <dbReference type="Proteomes" id="UP001285908"/>
    </source>
</evidence>
<feature type="region of interest" description="Disordered" evidence="1">
    <location>
        <begin position="1"/>
        <end position="43"/>
    </location>
</feature>
<comment type="caution">
    <text evidence="2">The sequence shown here is derived from an EMBL/GenBank/DDBJ whole genome shotgun (WGS) entry which is preliminary data.</text>
</comment>
<proteinExistence type="predicted"/>
<dbReference type="Proteomes" id="UP001285908">
    <property type="component" value="Unassembled WGS sequence"/>
</dbReference>
<dbReference type="GeneID" id="87879375"/>
<sequence length="164" mass="17585">MTKDVNLGVKPQSTPEKSLASPRRAASGCAPASPSHRLASPSRPPCLVPSVRSVFVVCVPAERAFCCNLHCNICTRRSRFLGFTVGQILALFPSPRHSFLATAADSATRQRARSIRPSKVCRVDWELAATAAKSEPLHLTLQATSSTPTSIVANLPPNFIPTKP</sequence>
<name>A0AAJ0MU17_9PEZI</name>
<gene>
    <name evidence="2" type="ORF">B0T23DRAFT_76348</name>
</gene>
<organism evidence="2 3">
    <name type="scientific">Neurospora hispaniola</name>
    <dbReference type="NCBI Taxonomy" id="588809"/>
    <lineage>
        <taxon>Eukaryota</taxon>
        <taxon>Fungi</taxon>
        <taxon>Dikarya</taxon>
        <taxon>Ascomycota</taxon>
        <taxon>Pezizomycotina</taxon>
        <taxon>Sordariomycetes</taxon>
        <taxon>Sordariomycetidae</taxon>
        <taxon>Sordariales</taxon>
        <taxon>Sordariaceae</taxon>
        <taxon>Neurospora</taxon>
    </lineage>
</organism>